<dbReference type="PANTHER" id="PTHR33365">
    <property type="entry name" value="YALI0B05434P"/>
    <property type="match status" value="1"/>
</dbReference>
<dbReference type="Proteomes" id="UP001215280">
    <property type="component" value="Unassembled WGS sequence"/>
</dbReference>
<sequence>MLFAAYIGDDYPELWQIESSQVAMVVEETRSYPIEGDPDAREIWATTNSKGFGYVRLGSEDRAFAVAMFHQLHCVRLLRAALAGRYDTTSRGHVHHCLNYIRQMILCSPNLTLEPPDVLSRDFEVDRIGATHVCSDWTAMYSAAEQNWDSWRAKNSSGSV</sequence>
<name>A0AAD7IJ16_9AGAR</name>
<dbReference type="GO" id="GO:0043386">
    <property type="term" value="P:mycotoxin biosynthetic process"/>
    <property type="evidence" value="ECO:0007669"/>
    <property type="project" value="InterPro"/>
</dbReference>
<evidence type="ECO:0000256" key="1">
    <source>
        <dbReference type="ARBA" id="ARBA00004685"/>
    </source>
</evidence>
<dbReference type="PANTHER" id="PTHR33365:SF11">
    <property type="entry name" value="TAT PATHWAY SIGNAL SEQUENCE"/>
    <property type="match status" value="1"/>
</dbReference>
<gene>
    <name evidence="4" type="ORF">DFH07DRAFT_978688</name>
</gene>
<dbReference type="GO" id="GO:0016491">
    <property type="term" value="F:oxidoreductase activity"/>
    <property type="evidence" value="ECO:0007669"/>
    <property type="project" value="UniProtKB-KW"/>
</dbReference>
<reference evidence="4" key="1">
    <citation type="submission" date="2023-03" db="EMBL/GenBank/DDBJ databases">
        <title>Massive genome expansion in bonnet fungi (Mycena s.s.) driven by repeated elements and novel gene families across ecological guilds.</title>
        <authorList>
            <consortium name="Lawrence Berkeley National Laboratory"/>
            <person name="Harder C.B."/>
            <person name="Miyauchi S."/>
            <person name="Viragh M."/>
            <person name="Kuo A."/>
            <person name="Thoen E."/>
            <person name="Andreopoulos B."/>
            <person name="Lu D."/>
            <person name="Skrede I."/>
            <person name="Drula E."/>
            <person name="Henrissat B."/>
            <person name="Morin E."/>
            <person name="Kohler A."/>
            <person name="Barry K."/>
            <person name="LaButti K."/>
            <person name="Morin E."/>
            <person name="Salamov A."/>
            <person name="Lipzen A."/>
            <person name="Mereny Z."/>
            <person name="Hegedus B."/>
            <person name="Baldrian P."/>
            <person name="Stursova M."/>
            <person name="Weitz H."/>
            <person name="Taylor A."/>
            <person name="Grigoriev I.V."/>
            <person name="Nagy L.G."/>
            <person name="Martin F."/>
            <person name="Kauserud H."/>
        </authorList>
    </citation>
    <scope>NUCLEOTIDE SEQUENCE</scope>
    <source>
        <strain evidence="4">CBHHK188m</strain>
    </source>
</reference>
<dbReference type="AlphaFoldDB" id="A0AAD7IJ16"/>
<keyword evidence="2" id="KW-0560">Oxidoreductase</keyword>
<comment type="similarity">
    <text evidence="3">Belongs to the ustYa family.</text>
</comment>
<organism evidence="4 5">
    <name type="scientific">Mycena maculata</name>
    <dbReference type="NCBI Taxonomy" id="230809"/>
    <lineage>
        <taxon>Eukaryota</taxon>
        <taxon>Fungi</taxon>
        <taxon>Dikarya</taxon>
        <taxon>Basidiomycota</taxon>
        <taxon>Agaricomycotina</taxon>
        <taxon>Agaricomycetes</taxon>
        <taxon>Agaricomycetidae</taxon>
        <taxon>Agaricales</taxon>
        <taxon>Marasmiineae</taxon>
        <taxon>Mycenaceae</taxon>
        <taxon>Mycena</taxon>
    </lineage>
</organism>
<dbReference type="Pfam" id="PF11807">
    <property type="entry name" value="UstYa"/>
    <property type="match status" value="1"/>
</dbReference>
<evidence type="ECO:0000313" key="5">
    <source>
        <dbReference type="Proteomes" id="UP001215280"/>
    </source>
</evidence>
<dbReference type="EMBL" id="JARJLG010000109">
    <property type="protein sequence ID" value="KAJ7744017.1"/>
    <property type="molecule type" value="Genomic_DNA"/>
</dbReference>
<evidence type="ECO:0000256" key="3">
    <source>
        <dbReference type="ARBA" id="ARBA00035112"/>
    </source>
</evidence>
<accession>A0AAD7IJ16</accession>
<evidence type="ECO:0000313" key="4">
    <source>
        <dbReference type="EMBL" id="KAJ7744017.1"/>
    </source>
</evidence>
<evidence type="ECO:0000256" key="2">
    <source>
        <dbReference type="ARBA" id="ARBA00023002"/>
    </source>
</evidence>
<dbReference type="InterPro" id="IPR021765">
    <property type="entry name" value="UstYa-like"/>
</dbReference>
<proteinExistence type="inferred from homology"/>
<comment type="pathway">
    <text evidence="1">Mycotoxin biosynthesis.</text>
</comment>
<protein>
    <submittedName>
        <fullName evidence="4">Uncharacterized protein</fullName>
    </submittedName>
</protein>
<comment type="caution">
    <text evidence="4">The sequence shown here is derived from an EMBL/GenBank/DDBJ whole genome shotgun (WGS) entry which is preliminary data.</text>
</comment>
<keyword evidence="5" id="KW-1185">Reference proteome</keyword>